<gene>
    <name evidence="6" type="ORF">MPP7335_01109</name>
</gene>
<dbReference type="PANTHER" id="PTHR30136:SF35">
    <property type="entry name" value="HTH-TYPE TRANSCRIPTIONAL REGULATOR RV1719"/>
    <property type="match status" value="1"/>
</dbReference>
<name>A0A375YE24_MYCPF</name>
<dbReference type="PANTHER" id="PTHR30136">
    <property type="entry name" value="HELIX-TURN-HELIX TRANSCRIPTIONAL REGULATOR, ICLR FAMILY"/>
    <property type="match status" value="1"/>
</dbReference>
<dbReference type="SMART" id="SM00346">
    <property type="entry name" value="HTH_ICLR"/>
    <property type="match status" value="1"/>
</dbReference>
<evidence type="ECO:0000313" key="7">
    <source>
        <dbReference type="Proteomes" id="UP000252008"/>
    </source>
</evidence>
<organism evidence="6 7">
    <name type="scientific">Mycolicibacterium parafortuitum</name>
    <name type="common">Mycobacterium parafortuitum</name>
    <dbReference type="NCBI Taxonomy" id="39692"/>
    <lineage>
        <taxon>Bacteria</taxon>
        <taxon>Bacillati</taxon>
        <taxon>Actinomycetota</taxon>
        <taxon>Actinomycetes</taxon>
        <taxon>Mycobacteriales</taxon>
        <taxon>Mycobacteriaceae</taxon>
        <taxon>Mycolicibacterium</taxon>
    </lineage>
</organism>
<dbReference type="InterPro" id="IPR036390">
    <property type="entry name" value="WH_DNA-bd_sf"/>
</dbReference>
<dbReference type="InterPro" id="IPR050707">
    <property type="entry name" value="HTH_MetabolicPath_Reg"/>
</dbReference>
<keyword evidence="3" id="KW-0804">Transcription</keyword>
<keyword evidence="7" id="KW-1185">Reference proteome</keyword>
<accession>A0A375YE24</accession>
<dbReference type="GO" id="GO:0045892">
    <property type="term" value="P:negative regulation of DNA-templated transcription"/>
    <property type="evidence" value="ECO:0007669"/>
    <property type="project" value="TreeGrafter"/>
</dbReference>
<feature type="domain" description="IclR-ED" evidence="5">
    <location>
        <begin position="82"/>
        <end position="240"/>
    </location>
</feature>
<reference evidence="6 7" key="1">
    <citation type="submission" date="2018-05" db="EMBL/GenBank/DDBJ databases">
        <authorList>
            <consortium name="IHU Genomes"/>
        </authorList>
    </citation>
    <scope>NUCLEOTIDE SEQUENCE [LARGE SCALE GENOMIC DNA]</scope>
    <source>
        <strain evidence="6 7">P7335</strain>
    </source>
</reference>
<sequence length="240" mass="25351">MAATERNAQVDVGGNREDGLQVLRRAAAALDEIATAPGRLRLVDIGANLGLAKSTARRLMVALVDIGFAAVDDTGRYRPGDRLLGLASADGSNLAVRFRPVIEQVARATGETVDLSVLRGRQMWFIDQVESAHRLRAVSAVGGRFPLHDTANGKAALALLDDNEVPGELLAEIQEVRRTGIGYDRDEHTVGISAASVAARLTTGHIVAVSVPAPTERFRANEAVIVDALRAAAAGLHDAI</sequence>
<dbReference type="Pfam" id="PF09339">
    <property type="entry name" value="HTH_IclR"/>
    <property type="match status" value="1"/>
</dbReference>
<dbReference type="SUPFAM" id="SSF55781">
    <property type="entry name" value="GAF domain-like"/>
    <property type="match status" value="1"/>
</dbReference>
<dbReference type="PROSITE" id="PS51078">
    <property type="entry name" value="ICLR_ED"/>
    <property type="match status" value="1"/>
</dbReference>
<evidence type="ECO:0000313" key="6">
    <source>
        <dbReference type="EMBL" id="SRX79372.1"/>
    </source>
</evidence>
<evidence type="ECO:0000259" key="4">
    <source>
        <dbReference type="PROSITE" id="PS51077"/>
    </source>
</evidence>
<dbReference type="PROSITE" id="PS51077">
    <property type="entry name" value="HTH_ICLR"/>
    <property type="match status" value="1"/>
</dbReference>
<feature type="domain" description="HTH iclR-type" evidence="4">
    <location>
        <begin position="20"/>
        <end position="81"/>
    </location>
</feature>
<dbReference type="Gene3D" id="3.30.450.40">
    <property type="match status" value="1"/>
</dbReference>
<keyword evidence="2" id="KW-0238">DNA-binding</keyword>
<protein>
    <submittedName>
        <fullName evidence="6">Putative transcriptional regulatory protein [Mycobacterium tuberculosis H37Rv]</fullName>
    </submittedName>
</protein>
<dbReference type="Gene3D" id="1.10.10.10">
    <property type="entry name" value="Winged helix-like DNA-binding domain superfamily/Winged helix DNA-binding domain"/>
    <property type="match status" value="1"/>
</dbReference>
<dbReference type="Pfam" id="PF01614">
    <property type="entry name" value="IclR_C"/>
    <property type="match status" value="2"/>
</dbReference>
<dbReference type="SUPFAM" id="SSF46785">
    <property type="entry name" value="Winged helix' DNA-binding domain"/>
    <property type="match status" value="1"/>
</dbReference>
<dbReference type="InterPro" id="IPR005471">
    <property type="entry name" value="Tscrpt_reg_IclR_N"/>
</dbReference>
<dbReference type="AlphaFoldDB" id="A0A375YE24"/>
<evidence type="ECO:0000259" key="5">
    <source>
        <dbReference type="PROSITE" id="PS51078"/>
    </source>
</evidence>
<proteinExistence type="predicted"/>
<dbReference type="GO" id="GO:0003677">
    <property type="term" value="F:DNA binding"/>
    <property type="evidence" value="ECO:0007669"/>
    <property type="project" value="UniProtKB-KW"/>
</dbReference>
<dbReference type="Proteomes" id="UP000252008">
    <property type="component" value="Unassembled WGS sequence"/>
</dbReference>
<dbReference type="RefSeq" id="WP_083144338.1">
    <property type="nucleotide sequence ID" value="NZ_MVID01000014.1"/>
</dbReference>
<evidence type="ECO:0000256" key="1">
    <source>
        <dbReference type="ARBA" id="ARBA00023015"/>
    </source>
</evidence>
<evidence type="ECO:0000256" key="2">
    <source>
        <dbReference type="ARBA" id="ARBA00023125"/>
    </source>
</evidence>
<dbReference type="STRING" id="39692.BST38_16115"/>
<dbReference type="GO" id="GO:0003700">
    <property type="term" value="F:DNA-binding transcription factor activity"/>
    <property type="evidence" value="ECO:0007669"/>
    <property type="project" value="TreeGrafter"/>
</dbReference>
<dbReference type="InterPro" id="IPR029016">
    <property type="entry name" value="GAF-like_dom_sf"/>
</dbReference>
<keyword evidence="1" id="KW-0805">Transcription regulation</keyword>
<dbReference type="InterPro" id="IPR036388">
    <property type="entry name" value="WH-like_DNA-bd_sf"/>
</dbReference>
<dbReference type="EMBL" id="UEGS01000001">
    <property type="protein sequence ID" value="SRX79372.1"/>
    <property type="molecule type" value="Genomic_DNA"/>
</dbReference>
<evidence type="ECO:0000256" key="3">
    <source>
        <dbReference type="ARBA" id="ARBA00023163"/>
    </source>
</evidence>
<dbReference type="InterPro" id="IPR014757">
    <property type="entry name" value="Tscrpt_reg_IclR_C"/>
</dbReference>